<feature type="transmembrane region" description="Helical" evidence="6">
    <location>
        <begin position="247"/>
        <end position="269"/>
    </location>
</feature>
<dbReference type="InterPro" id="IPR050368">
    <property type="entry name" value="ClC-type_chloride_channel"/>
</dbReference>
<dbReference type="CDD" id="cd00400">
    <property type="entry name" value="Voltage_gated_ClC"/>
    <property type="match status" value="1"/>
</dbReference>
<keyword evidence="3 6" id="KW-1133">Transmembrane helix</keyword>
<evidence type="ECO:0000256" key="3">
    <source>
        <dbReference type="ARBA" id="ARBA00022989"/>
    </source>
</evidence>
<keyword evidence="8" id="KW-1185">Reference proteome</keyword>
<organism evidence="7 8">
    <name type="scientific">Microbacterium terrae</name>
    <dbReference type="NCBI Taxonomy" id="69369"/>
    <lineage>
        <taxon>Bacteria</taxon>
        <taxon>Bacillati</taxon>
        <taxon>Actinomycetota</taxon>
        <taxon>Actinomycetes</taxon>
        <taxon>Micrococcales</taxon>
        <taxon>Microbacteriaceae</taxon>
        <taxon>Microbacterium</taxon>
    </lineage>
</organism>
<dbReference type="GO" id="GO:0015108">
    <property type="term" value="F:chloride transmembrane transporter activity"/>
    <property type="evidence" value="ECO:0007669"/>
    <property type="project" value="InterPro"/>
</dbReference>
<feature type="compositionally biased region" description="Basic and acidic residues" evidence="5">
    <location>
        <begin position="1"/>
        <end position="18"/>
    </location>
</feature>
<dbReference type="InterPro" id="IPR014743">
    <property type="entry name" value="Cl-channel_core"/>
</dbReference>
<feature type="transmembrane region" description="Helical" evidence="6">
    <location>
        <begin position="281"/>
        <end position="304"/>
    </location>
</feature>
<dbReference type="PATRIC" id="fig|92835.4.peg.1896"/>
<evidence type="ECO:0000313" key="7">
    <source>
        <dbReference type="EMBL" id="KJL39457.1"/>
    </source>
</evidence>
<evidence type="ECO:0000256" key="6">
    <source>
        <dbReference type="SAM" id="Phobius"/>
    </source>
</evidence>
<dbReference type="Gene3D" id="1.10.3080.10">
    <property type="entry name" value="Clc chloride channel"/>
    <property type="match status" value="1"/>
</dbReference>
<feature type="transmembrane region" description="Helical" evidence="6">
    <location>
        <begin position="396"/>
        <end position="421"/>
    </location>
</feature>
<dbReference type="PRINTS" id="PR00762">
    <property type="entry name" value="CLCHANNEL"/>
</dbReference>
<feature type="transmembrane region" description="Helical" evidence="6">
    <location>
        <begin position="169"/>
        <end position="198"/>
    </location>
</feature>
<dbReference type="PANTHER" id="PTHR43427:SF9">
    <property type="entry name" value="ION-TRANSPORT PROTEIN YFEO-RELATED"/>
    <property type="match status" value="1"/>
</dbReference>
<keyword evidence="2 6" id="KW-0812">Transmembrane</keyword>
<feature type="region of interest" description="Disordered" evidence="5">
    <location>
        <begin position="1"/>
        <end position="24"/>
    </location>
</feature>
<evidence type="ECO:0000313" key="8">
    <source>
        <dbReference type="Proteomes" id="UP000033956"/>
    </source>
</evidence>
<dbReference type="PANTHER" id="PTHR43427">
    <property type="entry name" value="CHLORIDE CHANNEL PROTEIN CLC-E"/>
    <property type="match status" value="1"/>
</dbReference>
<feature type="transmembrane region" description="Helical" evidence="6">
    <location>
        <begin position="32"/>
        <end position="57"/>
    </location>
</feature>
<comment type="subcellular location">
    <subcellularLocation>
        <location evidence="1">Membrane</location>
        <topology evidence="1">Multi-pass membrane protein</topology>
    </subcellularLocation>
</comment>
<dbReference type="NCBIfam" id="NF002971">
    <property type="entry name" value="PRK03655.1"/>
    <property type="match status" value="1"/>
</dbReference>
<evidence type="ECO:0000256" key="2">
    <source>
        <dbReference type="ARBA" id="ARBA00022692"/>
    </source>
</evidence>
<dbReference type="SUPFAM" id="SSF81340">
    <property type="entry name" value="Clc chloride channel"/>
    <property type="match status" value="1"/>
</dbReference>
<dbReference type="RefSeq" id="WP_084613534.1">
    <property type="nucleotide sequence ID" value="NZ_BAAAUP010000008.1"/>
</dbReference>
<feature type="transmembrane region" description="Helical" evidence="6">
    <location>
        <begin position="210"/>
        <end position="227"/>
    </location>
</feature>
<feature type="transmembrane region" description="Helical" evidence="6">
    <location>
        <begin position="350"/>
        <end position="367"/>
    </location>
</feature>
<dbReference type="Pfam" id="PF00654">
    <property type="entry name" value="Voltage_CLC"/>
    <property type="match status" value="1"/>
</dbReference>
<dbReference type="InterPro" id="IPR001807">
    <property type="entry name" value="ClC"/>
</dbReference>
<sequence length="460" mass="47182">MSDDTHSGRSTPEAEGRADSVAPAPPSTTRRLLLLAVPALLVGIGSALSLVLLDVIADGLDSLLWDVIPDAGGFDSYTDWWVIAVLTLAGLATGLIIRFVPGHAGPDPATESFFPHPERLSTLPGLALAAVITLATGVSLGPEGPIITINVALAAWVFSKLLPAVPVPVVVLMVVTGTFGALFGSPVGAALLATTVAATTASKELLWDRLFLPLASAASGSLVMMLISGHSLSITLPAYEPDVLLDLGIALAVCAVGIAVGVVALWAFPHLHRIFHRWRNPILPLTVAGLLLGVLGAIGGEITMFKGLQQMQQLAGDVDDLSSWQLAAIVAIKTAALLIAGAAGFRGGRVFPTVFIGAAIGMLVYAIFPGVPLPIAVAAGVLGICLVVVRDGWLSLFIAAVVAGDPTILPILCMVVLPGWLVVARLREMRITVPTASTATAPVVAAPDVPAADPSDGRPA</sequence>
<evidence type="ECO:0000256" key="5">
    <source>
        <dbReference type="SAM" id="MobiDB-lite"/>
    </source>
</evidence>
<name>A0A0M2H6B6_9MICO</name>
<dbReference type="AlphaFoldDB" id="A0A0M2H6B6"/>
<feature type="transmembrane region" description="Helical" evidence="6">
    <location>
        <begin position="324"/>
        <end position="343"/>
    </location>
</feature>
<feature type="transmembrane region" description="Helical" evidence="6">
    <location>
        <begin position="80"/>
        <end position="100"/>
    </location>
</feature>
<dbReference type="EMBL" id="JYIZ01000049">
    <property type="protein sequence ID" value="KJL39457.1"/>
    <property type="molecule type" value="Genomic_DNA"/>
</dbReference>
<reference evidence="7 8" key="1">
    <citation type="submission" date="2015-02" db="EMBL/GenBank/DDBJ databases">
        <title>Draft genome sequences of ten Microbacterium spp. with emphasis on heavy metal contaminated environments.</title>
        <authorList>
            <person name="Corretto E."/>
        </authorList>
    </citation>
    <scope>NUCLEOTIDE SEQUENCE [LARGE SCALE GENOMIC DNA]</scope>
    <source>
        <strain evidence="7 8">DSM 12510</strain>
    </source>
</reference>
<keyword evidence="4 6" id="KW-0472">Membrane</keyword>
<evidence type="ECO:0000256" key="4">
    <source>
        <dbReference type="ARBA" id="ARBA00023136"/>
    </source>
</evidence>
<accession>A0A0M2H6B6</accession>
<gene>
    <name evidence="7" type="primary">yfeO</name>
    <name evidence="7" type="ORF">RS81_01873</name>
</gene>
<dbReference type="Proteomes" id="UP000033956">
    <property type="component" value="Unassembled WGS sequence"/>
</dbReference>
<dbReference type="GO" id="GO:0005886">
    <property type="term" value="C:plasma membrane"/>
    <property type="evidence" value="ECO:0007669"/>
    <property type="project" value="TreeGrafter"/>
</dbReference>
<evidence type="ECO:0000256" key="1">
    <source>
        <dbReference type="ARBA" id="ARBA00004141"/>
    </source>
</evidence>
<dbReference type="STRING" id="92835.RS81_01873"/>
<dbReference type="OrthoDB" id="2729535at2"/>
<protein>
    <submittedName>
        <fullName evidence="7">Ion-transport protein YfeO</fullName>
    </submittedName>
</protein>
<proteinExistence type="predicted"/>
<comment type="caution">
    <text evidence="7">The sequence shown here is derived from an EMBL/GenBank/DDBJ whole genome shotgun (WGS) entry which is preliminary data.</text>
</comment>
<feature type="transmembrane region" description="Helical" evidence="6">
    <location>
        <begin position="120"/>
        <end position="140"/>
    </location>
</feature>